<name>A0A919R658_9ACTN</name>
<dbReference type="InterPro" id="IPR023198">
    <property type="entry name" value="PGP-like_dom2"/>
</dbReference>
<reference evidence="1" key="1">
    <citation type="submission" date="2021-01" db="EMBL/GenBank/DDBJ databases">
        <title>Whole genome shotgun sequence of Sphaerisporangium rufum NBRC 109079.</title>
        <authorList>
            <person name="Komaki H."/>
            <person name="Tamura T."/>
        </authorList>
    </citation>
    <scope>NUCLEOTIDE SEQUENCE</scope>
    <source>
        <strain evidence="1">NBRC 109079</strain>
    </source>
</reference>
<evidence type="ECO:0000313" key="2">
    <source>
        <dbReference type="Proteomes" id="UP000655287"/>
    </source>
</evidence>
<dbReference type="EMBL" id="BOOU01000069">
    <property type="protein sequence ID" value="GII80224.1"/>
    <property type="molecule type" value="Genomic_DNA"/>
</dbReference>
<dbReference type="GO" id="GO:0006281">
    <property type="term" value="P:DNA repair"/>
    <property type="evidence" value="ECO:0007669"/>
    <property type="project" value="TreeGrafter"/>
</dbReference>
<proteinExistence type="predicted"/>
<dbReference type="Pfam" id="PF13242">
    <property type="entry name" value="Hydrolase_like"/>
    <property type="match status" value="1"/>
</dbReference>
<comment type="caution">
    <text evidence="1">The sequence shown here is derived from an EMBL/GenBank/DDBJ whole genome shotgun (WGS) entry which is preliminary data.</text>
</comment>
<organism evidence="1 2">
    <name type="scientific">Sphaerisporangium rufum</name>
    <dbReference type="NCBI Taxonomy" id="1381558"/>
    <lineage>
        <taxon>Bacteria</taxon>
        <taxon>Bacillati</taxon>
        <taxon>Actinomycetota</taxon>
        <taxon>Actinomycetes</taxon>
        <taxon>Streptosporangiales</taxon>
        <taxon>Streptosporangiaceae</taxon>
        <taxon>Sphaerisporangium</taxon>
    </lineage>
</organism>
<gene>
    <name evidence="1" type="ORF">Sru01_52060</name>
</gene>
<sequence length="255" mass="26317">MVEVTTDEIPMYRSGGSPGGDPPATLLVLWDIDHTLLDAGGVGQQIYAAAVRQATGRSLAEPWRFDGRTELAAAADALVAVGLDPDETRIGVFLEALVTETRSRARDMVTHGRALPGAAEALSALSTLPGVRQSVLTGNIYPIAALKLSSFGLDGHLDLRIGAYGTDAELRTDLPLHAFDRAERHFGVRYGGENTVVVGDTLRDVATAQAVGARAVAVATGETPAAALAAAGADVVLPDLADTGAVLKAITGRTG</sequence>
<dbReference type="PANTHER" id="PTHR43434:SF1">
    <property type="entry name" value="PHOSPHOGLYCOLATE PHOSPHATASE"/>
    <property type="match status" value="1"/>
</dbReference>
<accession>A0A919R658</accession>
<dbReference type="InterPro" id="IPR050155">
    <property type="entry name" value="HAD-like_hydrolase_sf"/>
</dbReference>
<protein>
    <submittedName>
        <fullName evidence="1">Haloacid dehalogenase</fullName>
    </submittedName>
</protein>
<keyword evidence="2" id="KW-1185">Reference proteome</keyword>
<evidence type="ECO:0000313" key="1">
    <source>
        <dbReference type="EMBL" id="GII80224.1"/>
    </source>
</evidence>
<dbReference type="InterPro" id="IPR023214">
    <property type="entry name" value="HAD_sf"/>
</dbReference>
<dbReference type="PANTHER" id="PTHR43434">
    <property type="entry name" value="PHOSPHOGLYCOLATE PHOSPHATASE"/>
    <property type="match status" value="1"/>
</dbReference>
<dbReference type="InterPro" id="IPR036412">
    <property type="entry name" value="HAD-like_sf"/>
</dbReference>
<dbReference type="Gene3D" id="1.10.150.240">
    <property type="entry name" value="Putative phosphatase, domain 2"/>
    <property type="match status" value="1"/>
</dbReference>
<dbReference type="Gene3D" id="3.40.50.1000">
    <property type="entry name" value="HAD superfamily/HAD-like"/>
    <property type="match status" value="1"/>
</dbReference>
<dbReference type="Proteomes" id="UP000655287">
    <property type="component" value="Unassembled WGS sequence"/>
</dbReference>
<dbReference type="SUPFAM" id="SSF56784">
    <property type="entry name" value="HAD-like"/>
    <property type="match status" value="1"/>
</dbReference>
<dbReference type="GO" id="GO:0008967">
    <property type="term" value="F:phosphoglycolate phosphatase activity"/>
    <property type="evidence" value="ECO:0007669"/>
    <property type="project" value="TreeGrafter"/>
</dbReference>
<dbReference type="AlphaFoldDB" id="A0A919R658"/>